<dbReference type="EC" id="3.4.14.9" evidence="2"/>
<dbReference type="PANTHER" id="PTHR14218:SF15">
    <property type="entry name" value="TRIPEPTIDYL-PEPTIDASE 1"/>
    <property type="match status" value="1"/>
</dbReference>
<evidence type="ECO:0000256" key="11">
    <source>
        <dbReference type="ARBA" id="ARBA00032661"/>
    </source>
</evidence>
<dbReference type="GO" id="GO:0006508">
    <property type="term" value="P:proteolysis"/>
    <property type="evidence" value="ECO:0007669"/>
    <property type="project" value="UniProtKB-KW"/>
</dbReference>
<evidence type="ECO:0000256" key="10">
    <source>
        <dbReference type="ARBA" id="ARBA00032232"/>
    </source>
</evidence>
<keyword evidence="5 13" id="KW-0479">Metal-binding</keyword>
<evidence type="ECO:0000256" key="1">
    <source>
        <dbReference type="ARBA" id="ARBA00000884"/>
    </source>
</evidence>
<dbReference type="Proteomes" id="UP000677228">
    <property type="component" value="Unassembled WGS sequence"/>
</dbReference>
<evidence type="ECO:0000256" key="7">
    <source>
        <dbReference type="ARBA" id="ARBA00022825"/>
    </source>
</evidence>
<keyword evidence="4 13" id="KW-0645">Protease</keyword>
<feature type="active site" description="Charge relay system" evidence="13">
    <location>
        <position position="415"/>
    </location>
</feature>
<keyword evidence="9" id="KW-0865">Zymogen</keyword>
<gene>
    <name evidence="15" type="ORF">OVA965_LOCUS11653</name>
    <name evidence="16" type="ORF">TMI583_LOCUS11657</name>
</gene>
<sequence length="735" mass="81678">MMEIGSLKVLYTCILLILVLNYSSSVIGGTIKVSVSHKYWRLLADSKPRPNENIKLIFVIKNNDTQVSNLEQKFKQVSDPVHADYGNFLTYDEIHQQLLSETTKNGKIVETWLKKHNMSHITSTAHKEFLIVQSSVRLIEQLLQTTFLTYQHRTKQQLTFRAKQFNLPSTVYDKIDYIDQSSELLTVSGSKIPASSESPSKHPLAVDSPSNAPNLLFLDRSGKRIEFFIQLICSNGENASDTVCPEFRGYEITLIVLSATTQQTVSLAEANCQVCYEAGASIFDACFNYNLNDDSVLCRFYISNINIQKYQQITVYVQSKFVMDGETTYSLPASQPFEQVPHVTPSLLASLYKVNMSIIKQKRLAKSRQAVVGFGQYYNLKSYKAFSQSYGKNFNIRIGKVYGEDYTNKSYDEGETSLDMEYMAAMGAGIVTDYISSTSAGVSYAPLFATLALLESNKRNVVPLVYSISYGTDSTDVGPKIVRMNDIQFMKMGVSGKSVFASAGDDGIASSTGCTKRFITEYPAASPYVTAVGATQLVLSVTNNCRYIAQEPRKCLEEIVAYTNDLTECLITSGGGFSIYHTRPTWQKKMVQNYLSTANKRLPPLTYFNKNNRAYPDITLLGHDYSTKQKGGRVDLSEDGTSASSPATAGLFSLINDQRLKLGMKPLGFVNPLLYQLAETNPEVFYDIVKGENNCNSAGVCCPYGFEAQKGYDPVSGIGSINHGLLMELLTQRTS</sequence>
<dbReference type="EMBL" id="CAJNOK010004550">
    <property type="protein sequence ID" value="CAF0941317.1"/>
    <property type="molecule type" value="Genomic_DNA"/>
</dbReference>
<dbReference type="GO" id="GO:0004252">
    <property type="term" value="F:serine-type endopeptidase activity"/>
    <property type="evidence" value="ECO:0007669"/>
    <property type="project" value="UniProtKB-UniRule"/>
</dbReference>
<keyword evidence="8 13" id="KW-0106">Calcium</keyword>
<evidence type="ECO:0000256" key="2">
    <source>
        <dbReference type="ARBA" id="ARBA00012067"/>
    </source>
</evidence>
<dbReference type="PROSITE" id="PS51695">
    <property type="entry name" value="SEDOLISIN"/>
    <property type="match status" value="1"/>
</dbReference>
<dbReference type="Pfam" id="PF09286">
    <property type="entry name" value="Pro-kuma_activ"/>
    <property type="match status" value="1"/>
</dbReference>
<proteinExistence type="predicted"/>
<dbReference type="InterPro" id="IPR023828">
    <property type="entry name" value="Peptidase_S8_Ser-AS"/>
</dbReference>
<dbReference type="PANTHER" id="PTHR14218">
    <property type="entry name" value="PROTEASE S8 TRIPEPTIDYL PEPTIDASE I CLN2"/>
    <property type="match status" value="1"/>
</dbReference>
<dbReference type="InterPro" id="IPR015366">
    <property type="entry name" value="S53_propep"/>
</dbReference>
<dbReference type="CDD" id="cd11377">
    <property type="entry name" value="Pro-peptidase_S53"/>
    <property type="match status" value="1"/>
</dbReference>
<dbReference type="InterPro" id="IPR050819">
    <property type="entry name" value="Tripeptidyl-peptidase_I"/>
</dbReference>
<feature type="domain" description="Peptidase S53" evidence="14">
    <location>
        <begin position="342"/>
        <end position="733"/>
    </location>
</feature>
<dbReference type="InterPro" id="IPR036852">
    <property type="entry name" value="Peptidase_S8/S53_dom_sf"/>
</dbReference>
<feature type="binding site" evidence="13">
    <location>
        <position position="688"/>
    </location>
    <ligand>
        <name>Ca(2+)</name>
        <dbReference type="ChEBI" id="CHEBI:29108"/>
    </ligand>
</feature>
<evidence type="ECO:0000256" key="3">
    <source>
        <dbReference type="ARBA" id="ARBA00020254"/>
    </source>
</evidence>
<dbReference type="PROSITE" id="PS00138">
    <property type="entry name" value="SUBTILASE_SER"/>
    <property type="match status" value="1"/>
</dbReference>
<dbReference type="SMART" id="SM00944">
    <property type="entry name" value="Pro-kuma_activ"/>
    <property type="match status" value="1"/>
</dbReference>
<dbReference type="CDD" id="cd04056">
    <property type="entry name" value="Peptidases_S53"/>
    <property type="match status" value="1"/>
</dbReference>
<organism evidence="15 17">
    <name type="scientific">Didymodactylos carnosus</name>
    <dbReference type="NCBI Taxonomy" id="1234261"/>
    <lineage>
        <taxon>Eukaryota</taxon>
        <taxon>Metazoa</taxon>
        <taxon>Spiralia</taxon>
        <taxon>Gnathifera</taxon>
        <taxon>Rotifera</taxon>
        <taxon>Eurotatoria</taxon>
        <taxon>Bdelloidea</taxon>
        <taxon>Philodinida</taxon>
        <taxon>Philodinidae</taxon>
        <taxon>Didymodactylos</taxon>
    </lineage>
</organism>
<evidence type="ECO:0000313" key="15">
    <source>
        <dbReference type="EMBL" id="CAF0941317.1"/>
    </source>
</evidence>
<comment type="caution">
    <text evidence="15">The sequence shown here is derived from an EMBL/GenBank/DDBJ whole genome shotgun (WGS) entry which is preliminary data.</text>
</comment>
<reference evidence="15" key="1">
    <citation type="submission" date="2021-02" db="EMBL/GenBank/DDBJ databases">
        <authorList>
            <person name="Nowell W R."/>
        </authorList>
    </citation>
    <scope>NUCLEOTIDE SEQUENCE</scope>
</reference>
<dbReference type="GO" id="GO:0008240">
    <property type="term" value="F:tripeptidyl-peptidase activity"/>
    <property type="evidence" value="ECO:0007669"/>
    <property type="project" value="TreeGrafter"/>
</dbReference>
<comment type="cofactor">
    <cofactor evidence="13">
        <name>Ca(2+)</name>
        <dbReference type="ChEBI" id="CHEBI:29108"/>
    </cofactor>
    <text evidence="13">Binds 1 Ca(2+) ion per subunit.</text>
</comment>
<dbReference type="SUPFAM" id="SSF52743">
    <property type="entry name" value="Subtilisin-like"/>
    <property type="match status" value="1"/>
</dbReference>
<evidence type="ECO:0000313" key="17">
    <source>
        <dbReference type="Proteomes" id="UP000677228"/>
    </source>
</evidence>
<dbReference type="EMBL" id="CAJOBA010004554">
    <property type="protein sequence ID" value="CAF3716421.1"/>
    <property type="molecule type" value="Genomic_DNA"/>
</dbReference>
<evidence type="ECO:0000256" key="6">
    <source>
        <dbReference type="ARBA" id="ARBA00022801"/>
    </source>
</evidence>
<dbReference type="Pfam" id="PF00082">
    <property type="entry name" value="Peptidase_S8"/>
    <property type="match status" value="1"/>
</dbReference>
<evidence type="ECO:0000256" key="4">
    <source>
        <dbReference type="ARBA" id="ARBA00022670"/>
    </source>
</evidence>
<dbReference type="Proteomes" id="UP000682733">
    <property type="component" value="Unassembled WGS sequence"/>
</dbReference>
<keyword evidence="7 13" id="KW-0720">Serine protease</keyword>
<accession>A0A8S2DKL8</accession>
<feature type="binding site" evidence="13">
    <location>
        <position position="687"/>
    </location>
    <ligand>
        <name>Ca(2+)</name>
        <dbReference type="ChEBI" id="CHEBI:29108"/>
    </ligand>
</feature>
<dbReference type="GO" id="GO:0046872">
    <property type="term" value="F:metal ion binding"/>
    <property type="evidence" value="ECO:0007669"/>
    <property type="project" value="UniProtKB-UniRule"/>
</dbReference>
<feature type="binding site" evidence="13">
    <location>
        <position position="711"/>
    </location>
    <ligand>
        <name>Ca(2+)</name>
        <dbReference type="ChEBI" id="CHEBI:29108"/>
    </ligand>
</feature>
<evidence type="ECO:0000259" key="14">
    <source>
        <dbReference type="PROSITE" id="PS51695"/>
    </source>
</evidence>
<feature type="active site" description="Charge relay system" evidence="13">
    <location>
        <position position="419"/>
    </location>
</feature>
<dbReference type="AlphaFoldDB" id="A0A8S2DKL8"/>
<dbReference type="InterPro" id="IPR030400">
    <property type="entry name" value="Sedolisin_dom"/>
</dbReference>
<feature type="binding site" evidence="13">
    <location>
        <position position="713"/>
    </location>
    <ligand>
        <name>Ca(2+)</name>
        <dbReference type="ChEBI" id="CHEBI:29108"/>
    </ligand>
</feature>
<dbReference type="GO" id="GO:0007417">
    <property type="term" value="P:central nervous system development"/>
    <property type="evidence" value="ECO:0007669"/>
    <property type="project" value="TreeGrafter"/>
</dbReference>
<evidence type="ECO:0000256" key="12">
    <source>
        <dbReference type="ARBA" id="ARBA00045460"/>
    </source>
</evidence>
<evidence type="ECO:0000256" key="9">
    <source>
        <dbReference type="ARBA" id="ARBA00023145"/>
    </source>
</evidence>
<dbReference type="InterPro" id="IPR000209">
    <property type="entry name" value="Peptidase_S8/S53_dom"/>
</dbReference>
<keyword evidence="6 13" id="KW-0378">Hydrolase</keyword>
<evidence type="ECO:0000256" key="5">
    <source>
        <dbReference type="ARBA" id="ARBA00022723"/>
    </source>
</evidence>
<dbReference type="Gene3D" id="3.40.50.200">
    <property type="entry name" value="Peptidase S8/S53 domain"/>
    <property type="match status" value="1"/>
</dbReference>
<dbReference type="SUPFAM" id="SSF54897">
    <property type="entry name" value="Protease propeptides/inhibitors"/>
    <property type="match status" value="1"/>
</dbReference>
<name>A0A8S2DKL8_9BILA</name>
<comment type="function">
    <text evidence="12">Lysosomal serine protease with tripeptidyl-peptidase I activity. May act as a non-specific lysosomal peptidase which generates tripeptides from the breakdown products produced by lysosomal proteinases. Requires substrates with an unsubstituted N-terminus.</text>
</comment>
<evidence type="ECO:0000256" key="8">
    <source>
        <dbReference type="ARBA" id="ARBA00022837"/>
    </source>
</evidence>
<feature type="active site" description="Charge relay system" evidence="13">
    <location>
        <position position="642"/>
    </location>
</feature>
<comment type="catalytic activity">
    <reaction evidence="1">
        <text>Release of an N-terminal tripeptide from a polypeptide, but also has endopeptidase activity.</text>
        <dbReference type="EC" id="3.4.14.9"/>
    </reaction>
</comment>
<protein>
    <recommendedName>
        <fullName evidence="3">Tripeptidyl-peptidase 1</fullName>
        <ecNumber evidence="2">3.4.14.9</ecNumber>
    </recommendedName>
    <alternativeName>
        <fullName evidence="10">Tripeptidyl aminopeptidase</fullName>
    </alternativeName>
    <alternativeName>
        <fullName evidence="11">Tripeptidyl-peptidase I</fullName>
    </alternativeName>
</protein>
<evidence type="ECO:0000313" key="16">
    <source>
        <dbReference type="EMBL" id="CAF3716421.1"/>
    </source>
</evidence>
<evidence type="ECO:0000256" key="13">
    <source>
        <dbReference type="PROSITE-ProRule" id="PRU01032"/>
    </source>
</evidence>